<keyword evidence="7" id="KW-0325">Glycoprotein</keyword>
<keyword evidence="2" id="KW-0479">Metal-binding</keyword>
<evidence type="ECO:0000256" key="9">
    <source>
        <dbReference type="ARBA" id="ARBA00056975"/>
    </source>
</evidence>
<protein>
    <recommendedName>
        <fullName evidence="11">Reticulocalbin-3</fullName>
    </recommendedName>
</protein>
<dbReference type="Gene3D" id="1.10.238.10">
    <property type="entry name" value="EF-hand"/>
    <property type="match status" value="2"/>
</dbReference>
<evidence type="ECO:0000256" key="1">
    <source>
        <dbReference type="ARBA" id="ARBA00004319"/>
    </source>
</evidence>
<dbReference type="GO" id="GO:0005788">
    <property type="term" value="C:endoplasmic reticulum lumen"/>
    <property type="evidence" value="ECO:0007669"/>
    <property type="project" value="UniProtKB-SubCell"/>
</dbReference>
<dbReference type="PROSITE" id="PS00018">
    <property type="entry name" value="EF_HAND_1"/>
    <property type="match status" value="4"/>
</dbReference>
<evidence type="ECO:0000256" key="6">
    <source>
        <dbReference type="ARBA" id="ARBA00022837"/>
    </source>
</evidence>
<dbReference type="SUPFAM" id="SSF47473">
    <property type="entry name" value="EF-hand"/>
    <property type="match status" value="2"/>
</dbReference>
<evidence type="ECO:0000256" key="11">
    <source>
        <dbReference type="ARBA" id="ARBA00072696"/>
    </source>
</evidence>
<reference evidence="15" key="1">
    <citation type="submission" date="2016-11" db="UniProtKB">
        <authorList>
            <consortium name="WormBaseParasite"/>
        </authorList>
    </citation>
    <scope>IDENTIFICATION</scope>
</reference>
<accession>A0A1I8IIN6</accession>
<dbReference type="AlphaFoldDB" id="A0A1I8IIN6"/>
<keyword evidence="5" id="KW-0256">Endoplasmic reticulum</keyword>
<dbReference type="SMART" id="SM00054">
    <property type="entry name" value="EFh"/>
    <property type="match status" value="4"/>
</dbReference>
<evidence type="ECO:0000256" key="3">
    <source>
        <dbReference type="ARBA" id="ARBA00022729"/>
    </source>
</evidence>
<proteinExistence type="predicted"/>
<organism evidence="14 15">
    <name type="scientific">Macrostomum lignano</name>
    <dbReference type="NCBI Taxonomy" id="282301"/>
    <lineage>
        <taxon>Eukaryota</taxon>
        <taxon>Metazoa</taxon>
        <taxon>Spiralia</taxon>
        <taxon>Lophotrochozoa</taxon>
        <taxon>Platyhelminthes</taxon>
        <taxon>Rhabditophora</taxon>
        <taxon>Macrostomorpha</taxon>
        <taxon>Macrostomida</taxon>
        <taxon>Macrostomidae</taxon>
        <taxon>Macrostomum</taxon>
    </lineage>
</organism>
<comment type="function">
    <text evidence="9">Probable molecular chaperone assisting protein biosynthesis and transport in the endoplasmic reticulum. Required for the proper biosynthesis and transport of pulmonary surfactant-associated protein A/SP-A, pulmonary surfactant-associated protein D/SP-D and the lipid transporter ABCA3. By regulating both the proper expression and the degradation through the endoplasmic reticulum-associated protein degradation pathway of these proteins plays a crucial role in pulmonary surfactant homeostasis. Has an anti-fibrotic activity by negatively regulating the secretion of type I and type III collagens. This calcium-binding protein also transiently associates with immature PCSK6 and regulates its secretion.</text>
</comment>
<feature type="compositionally biased region" description="Acidic residues" evidence="12">
    <location>
        <begin position="71"/>
        <end position="83"/>
    </location>
</feature>
<dbReference type="InterPro" id="IPR011992">
    <property type="entry name" value="EF-hand-dom_pair"/>
</dbReference>
<name>A0A1I8IIN6_9PLAT</name>
<dbReference type="GO" id="GO:0005509">
    <property type="term" value="F:calcium ion binding"/>
    <property type="evidence" value="ECO:0007669"/>
    <property type="project" value="InterPro"/>
</dbReference>
<dbReference type="PANTHER" id="PTHR10827">
    <property type="entry name" value="RETICULOCALBIN"/>
    <property type="match status" value="1"/>
</dbReference>
<evidence type="ECO:0000256" key="4">
    <source>
        <dbReference type="ARBA" id="ARBA00022737"/>
    </source>
</evidence>
<dbReference type="FunFam" id="1.10.238.10:FF:000104">
    <property type="entry name" value="calumenin isoform X1"/>
    <property type="match status" value="1"/>
</dbReference>
<feature type="compositionally biased region" description="Basic and acidic residues" evidence="12">
    <location>
        <begin position="52"/>
        <end position="70"/>
    </location>
</feature>
<evidence type="ECO:0000256" key="10">
    <source>
        <dbReference type="ARBA" id="ARBA00063143"/>
    </source>
</evidence>
<evidence type="ECO:0000256" key="2">
    <source>
        <dbReference type="ARBA" id="ARBA00022723"/>
    </source>
</evidence>
<comment type="subcellular location">
    <subcellularLocation>
        <location evidence="1">Endoplasmic reticulum lumen</location>
    </subcellularLocation>
</comment>
<keyword evidence="4" id="KW-0677">Repeat</keyword>
<dbReference type="PROSITE" id="PS50222">
    <property type="entry name" value="EF_HAND_2"/>
    <property type="match status" value="2"/>
</dbReference>
<evidence type="ECO:0000256" key="8">
    <source>
        <dbReference type="ARBA" id="ARBA00023186"/>
    </source>
</evidence>
<dbReference type="Pfam" id="PF13499">
    <property type="entry name" value="EF-hand_7"/>
    <property type="match status" value="1"/>
</dbReference>
<feature type="compositionally biased region" description="Basic and acidic residues" evidence="12">
    <location>
        <begin position="84"/>
        <end position="109"/>
    </location>
</feature>
<comment type="subunit">
    <text evidence="10">Interacts with PCSK6 (immature form including the propeptide); probably involved in the maturation and the secretion of PCSK6.</text>
</comment>
<evidence type="ECO:0000256" key="5">
    <source>
        <dbReference type="ARBA" id="ARBA00022824"/>
    </source>
</evidence>
<dbReference type="WBParaSite" id="maker-uti_cns_0013087-snap-gene-0.2-mRNA-1">
    <property type="protein sequence ID" value="maker-uti_cns_0013087-snap-gene-0.2-mRNA-1"/>
    <property type="gene ID" value="maker-uti_cns_0013087-snap-gene-0.2"/>
</dbReference>
<dbReference type="GO" id="GO:0015031">
    <property type="term" value="P:protein transport"/>
    <property type="evidence" value="ECO:0007669"/>
    <property type="project" value="UniProtKB-ARBA"/>
</dbReference>
<dbReference type="Proteomes" id="UP000095280">
    <property type="component" value="Unplaced"/>
</dbReference>
<evidence type="ECO:0000256" key="7">
    <source>
        <dbReference type="ARBA" id="ARBA00023180"/>
    </source>
</evidence>
<dbReference type="InterPro" id="IPR002048">
    <property type="entry name" value="EF_hand_dom"/>
</dbReference>
<keyword evidence="14" id="KW-1185">Reference proteome</keyword>
<keyword evidence="8" id="KW-0143">Chaperone</keyword>
<feature type="domain" description="EF-hand" evidence="13">
    <location>
        <begin position="255"/>
        <end position="290"/>
    </location>
</feature>
<evidence type="ECO:0000256" key="12">
    <source>
        <dbReference type="SAM" id="MobiDB-lite"/>
    </source>
</evidence>
<evidence type="ECO:0000259" key="13">
    <source>
        <dbReference type="PROSITE" id="PS50222"/>
    </source>
</evidence>
<evidence type="ECO:0000313" key="15">
    <source>
        <dbReference type="WBParaSite" id="maker-uti_cns_0013087-snap-gene-0.2-mRNA-1"/>
    </source>
</evidence>
<sequence>LHPNQQPFHTGFLLSFEFVKVKSRQAMFSKASATLLLMLLGVSALLLAGAEGGKDRHKDPRVFDAKPSDAEHEDDDDDETESGGDDHHDDDKHGDEGDDDDHHDSKYDHESFLGREESHKFDEMSPEESKEKLTALIGKIDTNNDTKVSPEEMQAWLAAVAKGERTRAAESRFHNLKATVNAKDLDSPLTLEEYKQAIHHEIIGDEPTDKSAQETYNTQMVRDQARWLKADADGDKLLNKTEFADFLHPEEAPSMKDIVIQETMMNTDKNKDGKIDLNEFMKDLHPEYENDVKNKKKLPDWVEAEEKQFKEKLDINKDGSLDPNEVYKWIVPDDFDHSHRETKHLFKITDENKDNALTKDEILKKWETFVGHQATNYGNFGSHDEL</sequence>
<keyword evidence="3" id="KW-0732">Signal</keyword>
<dbReference type="PANTHER" id="PTHR10827:SF52">
    <property type="entry name" value="IP16409P"/>
    <property type="match status" value="1"/>
</dbReference>
<keyword evidence="6" id="KW-0106">Calcium</keyword>
<dbReference type="InterPro" id="IPR018247">
    <property type="entry name" value="EF_Hand_1_Ca_BS"/>
</dbReference>
<evidence type="ECO:0000313" key="14">
    <source>
        <dbReference type="Proteomes" id="UP000095280"/>
    </source>
</evidence>
<feature type="region of interest" description="Disordered" evidence="12">
    <location>
        <begin position="51"/>
        <end position="109"/>
    </location>
</feature>
<feature type="domain" description="EF-hand" evidence="13">
    <location>
        <begin position="128"/>
        <end position="163"/>
    </location>
</feature>